<dbReference type="Proteomes" id="UP001153076">
    <property type="component" value="Unassembled WGS sequence"/>
</dbReference>
<evidence type="ECO:0000313" key="1">
    <source>
        <dbReference type="EMBL" id="KAJ8431367.1"/>
    </source>
</evidence>
<keyword evidence="2" id="KW-1185">Reference proteome</keyword>
<dbReference type="OrthoDB" id="736963at2759"/>
<dbReference type="AlphaFoldDB" id="A0A9Q1Q6Y9"/>
<dbReference type="EMBL" id="JAKOGI010000693">
    <property type="protein sequence ID" value="KAJ8431367.1"/>
    <property type="molecule type" value="Genomic_DNA"/>
</dbReference>
<dbReference type="PANTHER" id="PTHR33156:SF48">
    <property type="entry name" value="PROTEIN NUCLEAR FUSION DEFECTIVE 6, MITOCHONDRIAL"/>
    <property type="match status" value="1"/>
</dbReference>
<reference evidence="1" key="1">
    <citation type="submission" date="2022-04" db="EMBL/GenBank/DDBJ databases">
        <title>Carnegiea gigantea Genome sequencing and assembly v2.</title>
        <authorList>
            <person name="Copetti D."/>
            <person name="Sanderson M.J."/>
            <person name="Burquez A."/>
            <person name="Wojciechowski M.F."/>
        </authorList>
    </citation>
    <scope>NUCLEOTIDE SEQUENCE</scope>
    <source>
        <strain evidence="1">SGP5-SGP5p</strain>
        <tissue evidence="1">Aerial part</tissue>
    </source>
</reference>
<dbReference type="InterPro" id="IPR043459">
    <property type="entry name" value="NFD6/NOXY2-like"/>
</dbReference>
<dbReference type="PANTHER" id="PTHR33156">
    <property type="entry name" value="OS02G0230000 PROTEIN"/>
    <property type="match status" value="1"/>
</dbReference>
<organism evidence="1 2">
    <name type="scientific">Carnegiea gigantea</name>
    <dbReference type="NCBI Taxonomy" id="171969"/>
    <lineage>
        <taxon>Eukaryota</taxon>
        <taxon>Viridiplantae</taxon>
        <taxon>Streptophyta</taxon>
        <taxon>Embryophyta</taxon>
        <taxon>Tracheophyta</taxon>
        <taxon>Spermatophyta</taxon>
        <taxon>Magnoliopsida</taxon>
        <taxon>eudicotyledons</taxon>
        <taxon>Gunneridae</taxon>
        <taxon>Pentapetalae</taxon>
        <taxon>Caryophyllales</taxon>
        <taxon>Cactineae</taxon>
        <taxon>Cactaceae</taxon>
        <taxon>Cactoideae</taxon>
        <taxon>Echinocereeae</taxon>
        <taxon>Carnegiea</taxon>
    </lineage>
</organism>
<accession>A0A9Q1Q6Y9</accession>
<protein>
    <recommendedName>
        <fullName evidence="3">Protein NUCLEAR FUSION DEFECTIVE 6, chloroplastic/mitochondrial-like</fullName>
    </recommendedName>
</protein>
<proteinExistence type="predicted"/>
<evidence type="ECO:0008006" key="3">
    <source>
        <dbReference type="Google" id="ProtNLM"/>
    </source>
</evidence>
<comment type="caution">
    <text evidence="1">The sequence shown here is derived from an EMBL/GenBank/DDBJ whole genome shotgun (WGS) entry which is preliminary data.</text>
</comment>
<gene>
    <name evidence="1" type="ORF">Cgig2_002948</name>
</gene>
<sequence>MVTAAATAARSIFRSASARSAAAKIVSGSKSARSPFRAPATGPLSQRIFRCPAELSACLETMQPFHTATASALMTSMLSVSCRSYGWVPDGVFHQNNIHIFLRTIILCLDLVSNHILEFLDVFSSLRTFWAVMTFELMKGEAARFTFVVFKS</sequence>
<name>A0A9Q1Q6Y9_9CARY</name>
<dbReference type="GO" id="GO:0005739">
    <property type="term" value="C:mitochondrion"/>
    <property type="evidence" value="ECO:0007669"/>
    <property type="project" value="TreeGrafter"/>
</dbReference>
<evidence type="ECO:0000313" key="2">
    <source>
        <dbReference type="Proteomes" id="UP001153076"/>
    </source>
</evidence>